<evidence type="ECO:0000313" key="3">
    <source>
        <dbReference type="Proteomes" id="UP000252519"/>
    </source>
</evidence>
<name>A0A368GFD1_ANCCA</name>
<dbReference type="GO" id="GO:0007032">
    <property type="term" value="P:endosome organization"/>
    <property type="evidence" value="ECO:0007669"/>
    <property type="project" value="TreeGrafter"/>
</dbReference>
<accession>A0A368GFD1</accession>
<dbReference type="GO" id="GO:0140285">
    <property type="term" value="P:endosome fission"/>
    <property type="evidence" value="ECO:0007669"/>
    <property type="project" value="TreeGrafter"/>
</dbReference>
<dbReference type="EMBL" id="JOJR01000216">
    <property type="protein sequence ID" value="RCN41949.1"/>
    <property type="molecule type" value="Genomic_DNA"/>
</dbReference>
<dbReference type="AlphaFoldDB" id="A0A368GFD1"/>
<gene>
    <name evidence="2" type="ORF">ANCCAN_12109</name>
</gene>
<dbReference type="GO" id="GO:0030041">
    <property type="term" value="P:actin filament polymerization"/>
    <property type="evidence" value="ECO:0007669"/>
    <property type="project" value="TreeGrafter"/>
</dbReference>
<dbReference type="OrthoDB" id="565118at2759"/>
<sequence length="1011" mass="116366">MNNLNHMTTMASESFLMNVKEEANCILAEIVRLAAFVSQDFIDPASSKYKLLVLDFNYFTRAAHYEKLIEENEELQDSFYNTYGDLLSRFSTLFQTMANFISSIKEYCDQVGQERVGISYLDIVDIEVLYNVGLVLLYLEKYLPGPVRERIYVAIYRNSDERRNVDFLVDFLRMCSAPAEPCYLFERVMMNDSFVEKCLSCCETIHREGINDFGETYVDRITLVKWIFVCLLFKPSTLKSDFSKMRQIVEDFFRDEWVLQLGLGLNVNLLDSWQPYRAAITALTNQVDTTKAKDMAAYHYNALSKLTVPQGKILPNDFDANIRLISLYNSSLRWLILHTSKTSTKKALSYVQAIDIYPQFEEQSLALFLRVSSFEMDFLTAYRDALRNKEENIKKSTSSTCSIISEMAQLFTQDFGSLNKEKKTKLHNWFLLMKKTLEELELNDKRNAEFVSQVKRRITQVGEMLDLGGNLSVAQYLHKLESQLDYLSALYNVREEEERRIQRSAEPSYMWPILDDWTPRIQRRILESSNVHAIRALFFKLSLSINTLCEQFQSEERKTLIGRAYSFHLERRLRAILQTIPNRLFSILKTTLSPSLQRQWEPTLDKTAAREMADFDENFSLAEATYTISNLSLGVSRMALKKELLEEGIRRELALELPPLLTSLDKASLLEDVLGNLTDNLQLFRRAFIYMCEHVDVNGHDMWREEVDSLVRQMANDLKERKLPNTPKSSKSGTPVPALAHIFNLLLKHSDPYTNRYFENSMTWREVKTNRDVLTSRTIDLIESWVPSSAINSLRSILNHFMGILITDSFKQVNSILAAVGNFSFDDTFIHSDPYELLLKQIQGNQALVQLITKVGQHLLLLNMLCQSKKQHCQLHAAPLFSSLAACDKFLLSHPNSVPDDIGPIVNLLRDCGLCTPTLTLHKTSVVPSPKTSLCLLLTLYIAMHRFNGTRRDSFCGRTFIAGMFFLLHQINEVDEFRKMAERFADLLVVSKGSNDKQLLLSHIANVVTFS</sequence>
<dbReference type="PANTHER" id="PTHR15691">
    <property type="entry name" value="WASH COMPLEX SUBUNIT 5"/>
    <property type="match status" value="1"/>
</dbReference>
<dbReference type="PANTHER" id="PTHR15691:SF6">
    <property type="entry name" value="WASH COMPLEX SUBUNIT 5"/>
    <property type="match status" value="1"/>
</dbReference>
<dbReference type="GO" id="GO:0071203">
    <property type="term" value="C:WASH complex"/>
    <property type="evidence" value="ECO:0007669"/>
    <property type="project" value="InterPro"/>
</dbReference>
<dbReference type="InterPro" id="IPR019393">
    <property type="entry name" value="WASH_strumpellin"/>
</dbReference>
<comment type="caution">
    <text evidence="2">The sequence shown here is derived from an EMBL/GenBank/DDBJ whole genome shotgun (WGS) entry which is preliminary data.</text>
</comment>
<dbReference type="GO" id="GO:0051125">
    <property type="term" value="P:regulation of actin nucleation"/>
    <property type="evidence" value="ECO:0007669"/>
    <property type="project" value="TreeGrafter"/>
</dbReference>
<dbReference type="Proteomes" id="UP000252519">
    <property type="component" value="Unassembled WGS sequence"/>
</dbReference>
<comment type="similarity">
    <text evidence="1">Belongs to the strumpellin family.</text>
</comment>
<protein>
    <recommendedName>
        <fullName evidence="4">WASH complex subunit strumpellin</fullName>
    </recommendedName>
</protein>
<reference evidence="2 3" key="1">
    <citation type="submission" date="2014-10" db="EMBL/GenBank/DDBJ databases">
        <title>Draft genome of the hookworm Ancylostoma caninum.</title>
        <authorList>
            <person name="Mitreva M."/>
        </authorList>
    </citation>
    <scope>NUCLEOTIDE SEQUENCE [LARGE SCALE GENOMIC DNA]</scope>
    <source>
        <strain evidence="2 3">Baltimore</strain>
    </source>
</reference>
<dbReference type="GO" id="GO:0005768">
    <property type="term" value="C:endosome"/>
    <property type="evidence" value="ECO:0007669"/>
    <property type="project" value="TreeGrafter"/>
</dbReference>
<dbReference type="STRING" id="29170.A0A368GFD1"/>
<organism evidence="2 3">
    <name type="scientific">Ancylostoma caninum</name>
    <name type="common">Dog hookworm</name>
    <dbReference type="NCBI Taxonomy" id="29170"/>
    <lineage>
        <taxon>Eukaryota</taxon>
        <taxon>Metazoa</taxon>
        <taxon>Ecdysozoa</taxon>
        <taxon>Nematoda</taxon>
        <taxon>Chromadorea</taxon>
        <taxon>Rhabditida</taxon>
        <taxon>Rhabditina</taxon>
        <taxon>Rhabditomorpha</taxon>
        <taxon>Strongyloidea</taxon>
        <taxon>Ancylostomatidae</taxon>
        <taxon>Ancylostomatinae</taxon>
        <taxon>Ancylostoma</taxon>
    </lineage>
</organism>
<proteinExistence type="inferred from homology"/>
<evidence type="ECO:0000313" key="2">
    <source>
        <dbReference type="EMBL" id="RCN41949.1"/>
    </source>
</evidence>
<evidence type="ECO:0000256" key="1">
    <source>
        <dbReference type="ARBA" id="ARBA00006224"/>
    </source>
</evidence>
<keyword evidence="3" id="KW-1185">Reference proteome</keyword>
<evidence type="ECO:0008006" key="4">
    <source>
        <dbReference type="Google" id="ProtNLM"/>
    </source>
</evidence>
<dbReference type="Pfam" id="PF10266">
    <property type="entry name" value="Strumpellin"/>
    <property type="match status" value="1"/>
</dbReference>